<dbReference type="GO" id="GO:0003899">
    <property type="term" value="F:DNA-directed RNA polymerase activity"/>
    <property type="evidence" value="ECO:0007669"/>
    <property type="project" value="InterPro"/>
</dbReference>
<feature type="region of interest" description="Disordered" evidence="1">
    <location>
        <begin position="300"/>
        <end position="336"/>
    </location>
</feature>
<comment type="caution">
    <text evidence="3">The sequence shown here is derived from an EMBL/GenBank/DDBJ whole genome shotgun (WGS) entry which is preliminary data.</text>
</comment>
<sequence>MNDLKNIGIRQFLARRGIQPKYECNGYGMYLSPLREERTPSFKVDYVRNLWYDFGLGEGGTLRTLVMRLERCDSREAIRRLQNGEKGDTGIASLSPGIGEPLGVGGVSPVVCSATVPTLCILSDASLRHPALVGYLASRGIVPSVAAAFCREVRYEVNGCAFFAVGFRNDAGGWELRSARFKGGSSPKHITTIDNRSDTVIAFEGFMDFLAYLSLKHPERLRIDAAVLNSVVNLPKAIPFLSRHPVIHAFFDNDEAGRKTTSDLIRLCPRSEVIDQRHFYSGHKDVNDYLIARIKDRPKTTKTISDKQDHSCRNDLQPSKAETATIEPPRRKGVKI</sequence>
<dbReference type="Gene3D" id="3.40.1360.10">
    <property type="match status" value="1"/>
</dbReference>
<feature type="domain" description="Zinc finger CHC2-type" evidence="2">
    <location>
        <begin position="30"/>
        <end position="83"/>
    </location>
</feature>
<dbReference type="InterPro" id="IPR002694">
    <property type="entry name" value="Znf_CHC2"/>
</dbReference>
<reference evidence="3 4" key="1">
    <citation type="journal article" date="2019" name="Nat. Med.">
        <title>A library of human gut bacterial isolates paired with longitudinal multiomics data enables mechanistic microbiome research.</title>
        <authorList>
            <person name="Poyet M."/>
            <person name="Groussin M."/>
            <person name="Gibbons S.M."/>
            <person name="Avila-Pacheco J."/>
            <person name="Jiang X."/>
            <person name="Kearney S.M."/>
            <person name="Perrotta A.R."/>
            <person name="Berdy B."/>
            <person name="Zhao S."/>
            <person name="Lieberman T.D."/>
            <person name="Swanson P.K."/>
            <person name="Smith M."/>
            <person name="Roesemann S."/>
            <person name="Alexander J.E."/>
            <person name="Rich S.A."/>
            <person name="Livny J."/>
            <person name="Vlamakis H."/>
            <person name="Clish C."/>
            <person name="Bullock K."/>
            <person name="Deik A."/>
            <person name="Scott J."/>
            <person name="Pierce K.A."/>
            <person name="Xavier R.J."/>
            <person name="Alm E.J."/>
        </authorList>
    </citation>
    <scope>NUCLEOTIDE SEQUENCE [LARGE SCALE GENOMIC DNA]</scope>
    <source>
        <strain evidence="3 4">BIOML-A266</strain>
    </source>
</reference>
<dbReference type="RefSeq" id="WP_130064762.1">
    <property type="nucleotide sequence ID" value="NZ_JAHOOA010000003.1"/>
</dbReference>
<organism evidence="3 4">
    <name type="scientific">Alistipes onderdonkii</name>
    <dbReference type="NCBI Taxonomy" id="328813"/>
    <lineage>
        <taxon>Bacteria</taxon>
        <taxon>Pseudomonadati</taxon>
        <taxon>Bacteroidota</taxon>
        <taxon>Bacteroidia</taxon>
        <taxon>Bacteroidales</taxon>
        <taxon>Rikenellaceae</taxon>
        <taxon>Alistipes</taxon>
    </lineage>
</organism>
<dbReference type="Proteomes" id="UP000322940">
    <property type="component" value="Unassembled WGS sequence"/>
</dbReference>
<dbReference type="AlphaFoldDB" id="A0A5B3H410"/>
<accession>A0A5B3H410</accession>
<name>A0A5B3H410_9BACT</name>
<dbReference type="GO" id="GO:0008270">
    <property type="term" value="F:zinc ion binding"/>
    <property type="evidence" value="ECO:0007669"/>
    <property type="project" value="InterPro"/>
</dbReference>
<dbReference type="Pfam" id="PF13155">
    <property type="entry name" value="Toprim_2"/>
    <property type="match status" value="1"/>
</dbReference>
<dbReference type="InterPro" id="IPR034154">
    <property type="entry name" value="TOPRIM_DnaG/twinkle"/>
</dbReference>
<dbReference type="SUPFAM" id="SSF56731">
    <property type="entry name" value="DNA primase core"/>
    <property type="match status" value="1"/>
</dbReference>
<dbReference type="GO" id="GO:0006260">
    <property type="term" value="P:DNA replication"/>
    <property type="evidence" value="ECO:0007669"/>
    <property type="project" value="InterPro"/>
</dbReference>
<evidence type="ECO:0000259" key="2">
    <source>
        <dbReference type="Pfam" id="PF01807"/>
    </source>
</evidence>
<dbReference type="Pfam" id="PF01807">
    <property type="entry name" value="Zn_ribbon_DnaG"/>
    <property type="match status" value="1"/>
</dbReference>
<evidence type="ECO:0000256" key="1">
    <source>
        <dbReference type="SAM" id="MobiDB-lite"/>
    </source>
</evidence>
<dbReference type="GO" id="GO:0003677">
    <property type="term" value="F:DNA binding"/>
    <property type="evidence" value="ECO:0007669"/>
    <property type="project" value="InterPro"/>
</dbReference>
<feature type="compositionally biased region" description="Basic and acidic residues" evidence="1">
    <location>
        <begin position="300"/>
        <end position="313"/>
    </location>
</feature>
<gene>
    <name evidence="3" type="ORF">F2Y10_04820</name>
</gene>
<dbReference type="Gene3D" id="3.90.580.10">
    <property type="entry name" value="Zinc finger, CHC2-type domain"/>
    <property type="match status" value="1"/>
</dbReference>
<protein>
    <submittedName>
        <fullName evidence="3">Mobilization protein</fullName>
    </submittedName>
</protein>
<evidence type="ECO:0000313" key="4">
    <source>
        <dbReference type="Proteomes" id="UP000322940"/>
    </source>
</evidence>
<dbReference type="CDD" id="cd01029">
    <property type="entry name" value="TOPRIM_primases"/>
    <property type="match status" value="1"/>
</dbReference>
<proteinExistence type="predicted"/>
<dbReference type="SUPFAM" id="SSF57783">
    <property type="entry name" value="Zinc beta-ribbon"/>
    <property type="match status" value="1"/>
</dbReference>
<dbReference type="EMBL" id="VVXH01000004">
    <property type="protein sequence ID" value="KAA2379499.1"/>
    <property type="molecule type" value="Genomic_DNA"/>
</dbReference>
<evidence type="ECO:0000313" key="3">
    <source>
        <dbReference type="EMBL" id="KAA2379499.1"/>
    </source>
</evidence>
<dbReference type="InterPro" id="IPR036977">
    <property type="entry name" value="DNA_primase_Znf_CHC2"/>
</dbReference>